<name>A0A392V707_9FABA</name>
<keyword evidence="3" id="KW-1185">Reference proteome</keyword>
<protein>
    <submittedName>
        <fullName evidence="2">Uncharacterized protein</fullName>
    </submittedName>
</protein>
<feature type="compositionally biased region" description="Low complexity" evidence="1">
    <location>
        <begin position="41"/>
        <end position="53"/>
    </location>
</feature>
<sequence length="61" mass="6627">PIQMAGTRTTATANDRIDELAQQMSAVLIRLDNISHLLDEQSQPTVQSSVSSPALDNSHRP</sequence>
<dbReference type="EMBL" id="LXQA011081494">
    <property type="protein sequence ID" value="MCI84044.1"/>
    <property type="molecule type" value="Genomic_DNA"/>
</dbReference>
<reference evidence="2 3" key="1">
    <citation type="journal article" date="2018" name="Front. Plant Sci.">
        <title>Red Clover (Trifolium pratense) and Zigzag Clover (T. medium) - A Picture of Genomic Similarities and Differences.</title>
        <authorList>
            <person name="Dluhosova J."/>
            <person name="Istvanek J."/>
            <person name="Nedelnik J."/>
            <person name="Repkova J."/>
        </authorList>
    </citation>
    <scope>NUCLEOTIDE SEQUENCE [LARGE SCALE GENOMIC DNA]</scope>
    <source>
        <strain evidence="3">cv. 10/8</strain>
        <tissue evidence="2">Leaf</tissue>
    </source>
</reference>
<organism evidence="2 3">
    <name type="scientific">Trifolium medium</name>
    <dbReference type="NCBI Taxonomy" id="97028"/>
    <lineage>
        <taxon>Eukaryota</taxon>
        <taxon>Viridiplantae</taxon>
        <taxon>Streptophyta</taxon>
        <taxon>Embryophyta</taxon>
        <taxon>Tracheophyta</taxon>
        <taxon>Spermatophyta</taxon>
        <taxon>Magnoliopsida</taxon>
        <taxon>eudicotyledons</taxon>
        <taxon>Gunneridae</taxon>
        <taxon>Pentapetalae</taxon>
        <taxon>rosids</taxon>
        <taxon>fabids</taxon>
        <taxon>Fabales</taxon>
        <taxon>Fabaceae</taxon>
        <taxon>Papilionoideae</taxon>
        <taxon>50 kb inversion clade</taxon>
        <taxon>NPAAA clade</taxon>
        <taxon>Hologalegina</taxon>
        <taxon>IRL clade</taxon>
        <taxon>Trifolieae</taxon>
        <taxon>Trifolium</taxon>
    </lineage>
</organism>
<evidence type="ECO:0000256" key="1">
    <source>
        <dbReference type="SAM" id="MobiDB-lite"/>
    </source>
</evidence>
<comment type="caution">
    <text evidence="2">The sequence shown here is derived from an EMBL/GenBank/DDBJ whole genome shotgun (WGS) entry which is preliminary data.</text>
</comment>
<evidence type="ECO:0000313" key="3">
    <source>
        <dbReference type="Proteomes" id="UP000265520"/>
    </source>
</evidence>
<feature type="region of interest" description="Disordered" evidence="1">
    <location>
        <begin position="40"/>
        <end position="61"/>
    </location>
</feature>
<accession>A0A392V707</accession>
<evidence type="ECO:0000313" key="2">
    <source>
        <dbReference type="EMBL" id="MCI84044.1"/>
    </source>
</evidence>
<dbReference type="AlphaFoldDB" id="A0A392V707"/>
<proteinExistence type="predicted"/>
<feature type="non-terminal residue" evidence="2">
    <location>
        <position position="1"/>
    </location>
</feature>
<dbReference type="Proteomes" id="UP000265520">
    <property type="component" value="Unassembled WGS sequence"/>
</dbReference>